<dbReference type="SUPFAM" id="SSF109854">
    <property type="entry name" value="DinB/YfiT-like putative metalloenzymes"/>
    <property type="match status" value="1"/>
</dbReference>
<gene>
    <name evidence="1" type="ORF">BSZ36_16250</name>
</gene>
<dbReference type="RefSeq" id="WP_094550817.1">
    <property type="nucleotide sequence ID" value="NZ_MQWB01000001.1"/>
</dbReference>
<protein>
    <recommendedName>
        <fullName evidence="3">DinB-like domain-containing protein</fullName>
    </recommendedName>
</protein>
<sequence>MVDLDRYREPSREPAVLEARRLALVDQLGWLADEAAALGPLLADLPAWAVDQAPVPEERTVKETLQALAALDRDVYPGWLDQIEASGASPEAPTFAVPDLSALGEGANERDLHELLADVRAQRQPLAARVAEIAPEVWDRPLTLGDETMDLYGLALDIVRRDADELKTLAYRLHSADISQRTRG</sequence>
<dbReference type="InterPro" id="IPR034660">
    <property type="entry name" value="DinB/YfiT-like"/>
</dbReference>
<evidence type="ECO:0008006" key="3">
    <source>
        <dbReference type="Google" id="ProtNLM"/>
    </source>
</evidence>
<name>A0A259U2Y5_9BACT</name>
<dbReference type="Gene3D" id="1.20.120.450">
    <property type="entry name" value="dinb family like domain"/>
    <property type="match status" value="1"/>
</dbReference>
<reference evidence="1 2" key="1">
    <citation type="submission" date="2016-11" db="EMBL/GenBank/DDBJ databases">
        <title>Study of marine rhodopsin-containing bacteria.</title>
        <authorList>
            <person name="Yoshizawa S."/>
            <person name="Kumagai Y."/>
            <person name="Kogure K."/>
        </authorList>
    </citation>
    <scope>NUCLEOTIDE SEQUENCE [LARGE SCALE GENOMIC DNA]</scope>
    <source>
        <strain evidence="1 2">SG-29</strain>
    </source>
</reference>
<evidence type="ECO:0000313" key="2">
    <source>
        <dbReference type="Proteomes" id="UP000216446"/>
    </source>
</evidence>
<dbReference type="InParanoid" id="A0A259U2Y5"/>
<dbReference type="EMBL" id="MQWB01000001">
    <property type="protein sequence ID" value="OZC04395.1"/>
    <property type="molecule type" value="Genomic_DNA"/>
</dbReference>
<evidence type="ECO:0000313" key="1">
    <source>
        <dbReference type="EMBL" id="OZC04395.1"/>
    </source>
</evidence>
<accession>A0A259U2Y5</accession>
<proteinExistence type="predicted"/>
<dbReference type="AlphaFoldDB" id="A0A259U2Y5"/>
<dbReference type="Proteomes" id="UP000216446">
    <property type="component" value="Unassembled WGS sequence"/>
</dbReference>
<keyword evidence="2" id="KW-1185">Reference proteome</keyword>
<comment type="caution">
    <text evidence="1">The sequence shown here is derived from an EMBL/GenBank/DDBJ whole genome shotgun (WGS) entry which is preliminary data.</text>
</comment>
<organism evidence="1 2">
    <name type="scientific">Rubricoccus marinus</name>
    <dbReference type="NCBI Taxonomy" id="716817"/>
    <lineage>
        <taxon>Bacteria</taxon>
        <taxon>Pseudomonadati</taxon>
        <taxon>Rhodothermota</taxon>
        <taxon>Rhodothermia</taxon>
        <taxon>Rhodothermales</taxon>
        <taxon>Rubricoccaceae</taxon>
        <taxon>Rubricoccus</taxon>
    </lineage>
</organism>
<dbReference type="OrthoDB" id="1524614at2"/>